<gene>
    <name evidence="2" type="ORF">B296_00017319</name>
</gene>
<sequence length="75" mass="8086">MKARSSDLSVDDKGSLSQLRLRRRQRQNATSTEAKAAVGLMAQGREGVQMVAFAGKRPGNVSLKRAAWSTLEALA</sequence>
<name>A0A427A800_ENSVE</name>
<dbReference type="EMBL" id="AMZH03003434">
    <property type="protein sequence ID" value="RRT72340.1"/>
    <property type="molecule type" value="Genomic_DNA"/>
</dbReference>
<protein>
    <submittedName>
        <fullName evidence="2">Uncharacterized protein</fullName>
    </submittedName>
</protein>
<feature type="region of interest" description="Disordered" evidence="1">
    <location>
        <begin position="1"/>
        <end position="34"/>
    </location>
</feature>
<comment type="caution">
    <text evidence="2">The sequence shown here is derived from an EMBL/GenBank/DDBJ whole genome shotgun (WGS) entry which is preliminary data.</text>
</comment>
<dbReference type="Proteomes" id="UP000287651">
    <property type="component" value="Unassembled WGS sequence"/>
</dbReference>
<evidence type="ECO:0000313" key="2">
    <source>
        <dbReference type="EMBL" id="RRT72340.1"/>
    </source>
</evidence>
<reference evidence="2 3" key="1">
    <citation type="journal article" date="2014" name="Agronomy (Basel)">
        <title>A Draft Genome Sequence for Ensete ventricosum, the Drought-Tolerant Tree Against Hunger.</title>
        <authorList>
            <person name="Harrison J."/>
            <person name="Moore K.A."/>
            <person name="Paszkiewicz K."/>
            <person name="Jones T."/>
            <person name="Grant M."/>
            <person name="Ambacheew D."/>
            <person name="Muzemil S."/>
            <person name="Studholme D.J."/>
        </authorList>
    </citation>
    <scope>NUCLEOTIDE SEQUENCE [LARGE SCALE GENOMIC DNA]</scope>
</reference>
<evidence type="ECO:0000256" key="1">
    <source>
        <dbReference type="SAM" id="MobiDB-lite"/>
    </source>
</evidence>
<accession>A0A427A800</accession>
<organism evidence="2 3">
    <name type="scientific">Ensete ventricosum</name>
    <name type="common">Abyssinian banana</name>
    <name type="synonym">Musa ensete</name>
    <dbReference type="NCBI Taxonomy" id="4639"/>
    <lineage>
        <taxon>Eukaryota</taxon>
        <taxon>Viridiplantae</taxon>
        <taxon>Streptophyta</taxon>
        <taxon>Embryophyta</taxon>
        <taxon>Tracheophyta</taxon>
        <taxon>Spermatophyta</taxon>
        <taxon>Magnoliopsida</taxon>
        <taxon>Liliopsida</taxon>
        <taxon>Zingiberales</taxon>
        <taxon>Musaceae</taxon>
        <taxon>Ensete</taxon>
    </lineage>
</organism>
<dbReference type="AlphaFoldDB" id="A0A427A800"/>
<evidence type="ECO:0000313" key="3">
    <source>
        <dbReference type="Proteomes" id="UP000287651"/>
    </source>
</evidence>
<proteinExistence type="predicted"/>